<evidence type="ECO:0000313" key="3">
    <source>
        <dbReference type="EMBL" id="PWE53189.1"/>
    </source>
</evidence>
<comment type="similarity">
    <text evidence="1">Belongs to the NipSnap family.</text>
</comment>
<keyword evidence="4" id="KW-1185">Reference proteome</keyword>
<dbReference type="AlphaFoldDB" id="A0A2U2DIR0"/>
<dbReference type="PANTHER" id="PTHR21017">
    <property type="entry name" value="NIPSNAP-RELATED"/>
    <property type="match status" value="1"/>
</dbReference>
<evidence type="ECO:0000313" key="4">
    <source>
        <dbReference type="Proteomes" id="UP000245252"/>
    </source>
</evidence>
<dbReference type="OrthoDB" id="4124121at2"/>
<dbReference type="Pfam" id="PF07978">
    <property type="entry name" value="NIPSNAP"/>
    <property type="match status" value="1"/>
</dbReference>
<dbReference type="EMBL" id="QFBC01000017">
    <property type="protein sequence ID" value="PWE53189.1"/>
    <property type="molecule type" value="Genomic_DNA"/>
</dbReference>
<evidence type="ECO:0000259" key="2">
    <source>
        <dbReference type="Pfam" id="PF07978"/>
    </source>
</evidence>
<proteinExistence type="inferred from homology"/>
<sequence>MLLEERDYRIRAGFLGDFVDCYMRLGLPIQRAHLGEPVGFFTSDIGELNHFVSMWRWQDLGERTARREKMLADPDWSGYLASIKGLVDTQTIRFLAPTPFSPLS</sequence>
<evidence type="ECO:0000256" key="1">
    <source>
        <dbReference type="ARBA" id="ARBA00005291"/>
    </source>
</evidence>
<dbReference type="PANTHER" id="PTHR21017:SF17">
    <property type="entry name" value="PROTEIN NIPSNAP"/>
    <property type="match status" value="1"/>
</dbReference>
<accession>A0A2U2DIR0</accession>
<comment type="caution">
    <text evidence="3">The sequence shown here is derived from an EMBL/GenBank/DDBJ whole genome shotgun (WGS) entry which is preliminary data.</text>
</comment>
<dbReference type="RefSeq" id="WP_109461231.1">
    <property type="nucleotide sequence ID" value="NZ_QFBC01000017.1"/>
</dbReference>
<dbReference type="SUPFAM" id="SSF54909">
    <property type="entry name" value="Dimeric alpha+beta barrel"/>
    <property type="match status" value="1"/>
</dbReference>
<feature type="domain" description="NIPSNAP" evidence="2">
    <location>
        <begin position="4"/>
        <end position="102"/>
    </location>
</feature>
<dbReference type="Proteomes" id="UP000245252">
    <property type="component" value="Unassembled WGS sequence"/>
</dbReference>
<organism evidence="3 4">
    <name type="scientific">Metarhizobium album</name>
    <dbReference type="NCBI Taxonomy" id="2182425"/>
    <lineage>
        <taxon>Bacteria</taxon>
        <taxon>Pseudomonadati</taxon>
        <taxon>Pseudomonadota</taxon>
        <taxon>Alphaproteobacteria</taxon>
        <taxon>Hyphomicrobiales</taxon>
        <taxon>Rhizobiaceae</taxon>
        <taxon>Metarhizobium</taxon>
    </lineage>
</organism>
<dbReference type="InterPro" id="IPR011008">
    <property type="entry name" value="Dimeric_a/b-barrel"/>
</dbReference>
<dbReference type="Gene3D" id="3.30.70.100">
    <property type="match status" value="1"/>
</dbReference>
<dbReference type="InterPro" id="IPR012577">
    <property type="entry name" value="NIPSNAP"/>
</dbReference>
<dbReference type="InterPro" id="IPR051557">
    <property type="entry name" value="NipSnap_domain"/>
</dbReference>
<gene>
    <name evidence="3" type="ORF">DEM27_26330</name>
</gene>
<protein>
    <submittedName>
        <fullName evidence="3">NIPSNAP family protein</fullName>
    </submittedName>
</protein>
<name>A0A2U2DIR0_9HYPH</name>
<reference evidence="3 4" key="1">
    <citation type="submission" date="2018-05" db="EMBL/GenBank/DDBJ databases">
        <title>The draft genome of strain NS-104.</title>
        <authorList>
            <person name="Hang P."/>
            <person name="Jiang J."/>
        </authorList>
    </citation>
    <scope>NUCLEOTIDE SEQUENCE [LARGE SCALE GENOMIC DNA]</scope>
    <source>
        <strain evidence="3 4">NS-104</strain>
    </source>
</reference>